<dbReference type="Gene3D" id="3.10.180.10">
    <property type="entry name" value="2,3-Dihydroxybiphenyl 1,2-Dioxygenase, domain 1"/>
    <property type="match status" value="1"/>
</dbReference>
<name>A0A8E2E8N2_9PEZI</name>
<dbReference type="InterPro" id="IPR029068">
    <property type="entry name" value="Glyas_Bleomycin-R_OHBP_Dase"/>
</dbReference>
<dbReference type="AlphaFoldDB" id="A0A8E2E8N2"/>
<dbReference type="InterPro" id="IPR041581">
    <property type="entry name" value="Glyoxalase_6"/>
</dbReference>
<keyword evidence="3" id="KW-1185">Reference proteome</keyword>
<sequence length="141" mass="15725">MSANEMPPEGSPCWIEIPAHDVPALKNFYAALFPSWEWKPSTEEYKPENIAMISFKQPSGLSGGIIKLPADCVRDEQKNGVGFTVYFFAESIEGIQAKIHELGGKTCLEKTEQGKNGWYANFTDPEGNRFGTYEVNLANMK</sequence>
<dbReference type="PANTHER" id="PTHR33993:SF14">
    <property type="entry name" value="GB|AAF24581.1"/>
    <property type="match status" value="1"/>
</dbReference>
<protein>
    <recommendedName>
        <fullName evidence="1">Glyoxalase-like domain-containing protein</fullName>
    </recommendedName>
</protein>
<organism evidence="2 3">
    <name type="scientific">Lepidopterella palustris CBS 459.81</name>
    <dbReference type="NCBI Taxonomy" id="1314670"/>
    <lineage>
        <taxon>Eukaryota</taxon>
        <taxon>Fungi</taxon>
        <taxon>Dikarya</taxon>
        <taxon>Ascomycota</taxon>
        <taxon>Pezizomycotina</taxon>
        <taxon>Dothideomycetes</taxon>
        <taxon>Pleosporomycetidae</taxon>
        <taxon>Mytilinidiales</taxon>
        <taxon>Argynnaceae</taxon>
        <taxon>Lepidopterella</taxon>
    </lineage>
</organism>
<accession>A0A8E2E8N2</accession>
<dbReference type="OrthoDB" id="447346at2759"/>
<dbReference type="PANTHER" id="PTHR33993">
    <property type="entry name" value="GLYOXALASE-RELATED"/>
    <property type="match status" value="1"/>
</dbReference>
<dbReference type="SUPFAM" id="SSF54593">
    <property type="entry name" value="Glyoxalase/Bleomycin resistance protein/Dihydroxybiphenyl dioxygenase"/>
    <property type="match status" value="1"/>
</dbReference>
<evidence type="ECO:0000313" key="3">
    <source>
        <dbReference type="Proteomes" id="UP000250266"/>
    </source>
</evidence>
<reference evidence="2 3" key="1">
    <citation type="journal article" date="2016" name="Nat. Commun.">
        <title>Ectomycorrhizal ecology is imprinted in the genome of the dominant symbiotic fungus Cenococcum geophilum.</title>
        <authorList>
            <consortium name="DOE Joint Genome Institute"/>
            <person name="Peter M."/>
            <person name="Kohler A."/>
            <person name="Ohm R.A."/>
            <person name="Kuo A."/>
            <person name="Krutzmann J."/>
            <person name="Morin E."/>
            <person name="Arend M."/>
            <person name="Barry K.W."/>
            <person name="Binder M."/>
            <person name="Choi C."/>
            <person name="Clum A."/>
            <person name="Copeland A."/>
            <person name="Grisel N."/>
            <person name="Haridas S."/>
            <person name="Kipfer T."/>
            <person name="LaButti K."/>
            <person name="Lindquist E."/>
            <person name="Lipzen A."/>
            <person name="Maire R."/>
            <person name="Meier B."/>
            <person name="Mihaltcheva S."/>
            <person name="Molinier V."/>
            <person name="Murat C."/>
            <person name="Poggeler S."/>
            <person name="Quandt C.A."/>
            <person name="Sperisen C."/>
            <person name="Tritt A."/>
            <person name="Tisserant E."/>
            <person name="Crous P.W."/>
            <person name="Henrissat B."/>
            <person name="Nehls U."/>
            <person name="Egli S."/>
            <person name="Spatafora J.W."/>
            <person name="Grigoriev I.V."/>
            <person name="Martin F.M."/>
        </authorList>
    </citation>
    <scope>NUCLEOTIDE SEQUENCE [LARGE SCALE GENOMIC DNA]</scope>
    <source>
        <strain evidence="2 3">CBS 459.81</strain>
    </source>
</reference>
<dbReference type="Pfam" id="PF18029">
    <property type="entry name" value="Glyoxalase_6"/>
    <property type="match status" value="1"/>
</dbReference>
<gene>
    <name evidence="2" type="ORF">K432DRAFT_330126</name>
</gene>
<proteinExistence type="predicted"/>
<feature type="domain" description="Glyoxalase-like" evidence="1">
    <location>
        <begin position="16"/>
        <end position="130"/>
    </location>
</feature>
<evidence type="ECO:0000259" key="1">
    <source>
        <dbReference type="Pfam" id="PF18029"/>
    </source>
</evidence>
<dbReference type="InterPro" id="IPR052164">
    <property type="entry name" value="Anthracycline_SecMetBiosynth"/>
</dbReference>
<dbReference type="CDD" id="cd07247">
    <property type="entry name" value="SgaA_N_like"/>
    <property type="match status" value="1"/>
</dbReference>
<evidence type="ECO:0000313" key="2">
    <source>
        <dbReference type="EMBL" id="OCK79446.1"/>
    </source>
</evidence>
<dbReference type="Proteomes" id="UP000250266">
    <property type="component" value="Unassembled WGS sequence"/>
</dbReference>
<dbReference type="EMBL" id="KV745005">
    <property type="protein sequence ID" value="OCK79446.1"/>
    <property type="molecule type" value="Genomic_DNA"/>
</dbReference>